<gene>
    <name evidence="1" type="ORF">DSO57_1027505</name>
</gene>
<sequence length="130" mass="14811">MIWTWTLWIIPHPFLKKQCLPCLPSPTWSRDIQYPRVLQGVLSRSYPHPLVAQRPDTDGFECLLPSVVPVSSLWSPLQAAIPVLHWMASWWFVSPGWEPNLVSLAPLSHILGPDNKDVILKAVKRLDADE</sequence>
<evidence type="ECO:0000313" key="2">
    <source>
        <dbReference type="Proteomes" id="UP001165960"/>
    </source>
</evidence>
<comment type="caution">
    <text evidence="1">The sequence shown here is derived from an EMBL/GenBank/DDBJ whole genome shotgun (WGS) entry which is preliminary data.</text>
</comment>
<evidence type="ECO:0000313" key="1">
    <source>
        <dbReference type="EMBL" id="KAJ9084130.1"/>
    </source>
</evidence>
<dbReference type="EMBL" id="QTSX02000878">
    <property type="protein sequence ID" value="KAJ9084130.1"/>
    <property type="molecule type" value="Genomic_DNA"/>
</dbReference>
<proteinExistence type="predicted"/>
<reference evidence="1" key="1">
    <citation type="submission" date="2022-04" db="EMBL/GenBank/DDBJ databases">
        <title>Genome of the entomopathogenic fungus Entomophthora muscae.</title>
        <authorList>
            <person name="Elya C."/>
            <person name="Lovett B.R."/>
            <person name="Lee E."/>
            <person name="Macias A.M."/>
            <person name="Hajek A.E."/>
            <person name="De Bivort B.L."/>
            <person name="Kasson M.T."/>
            <person name="De Fine Licht H.H."/>
            <person name="Stajich J.E."/>
        </authorList>
    </citation>
    <scope>NUCLEOTIDE SEQUENCE</scope>
    <source>
        <strain evidence="1">Berkeley</strain>
    </source>
</reference>
<protein>
    <submittedName>
        <fullName evidence="1">Uncharacterized protein</fullName>
    </submittedName>
</protein>
<name>A0ACC2UAR8_9FUNG</name>
<organism evidence="1 2">
    <name type="scientific">Entomophthora muscae</name>
    <dbReference type="NCBI Taxonomy" id="34485"/>
    <lineage>
        <taxon>Eukaryota</taxon>
        <taxon>Fungi</taxon>
        <taxon>Fungi incertae sedis</taxon>
        <taxon>Zoopagomycota</taxon>
        <taxon>Entomophthoromycotina</taxon>
        <taxon>Entomophthoromycetes</taxon>
        <taxon>Entomophthorales</taxon>
        <taxon>Entomophthoraceae</taxon>
        <taxon>Entomophthora</taxon>
    </lineage>
</organism>
<dbReference type="Proteomes" id="UP001165960">
    <property type="component" value="Unassembled WGS sequence"/>
</dbReference>
<accession>A0ACC2UAR8</accession>
<keyword evidence="2" id="KW-1185">Reference proteome</keyword>